<name>A0ABY7ALA9_9ALTE</name>
<keyword evidence="1" id="KW-0808">Transferase</keyword>
<dbReference type="SUPFAM" id="SSF53335">
    <property type="entry name" value="S-adenosyl-L-methionine-dependent methyltransferases"/>
    <property type="match status" value="1"/>
</dbReference>
<dbReference type="InterPro" id="IPR029063">
    <property type="entry name" value="SAM-dependent_MTases_sf"/>
</dbReference>
<feature type="binding site" evidence="1">
    <location>
        <position position="42"/>
    </location>
    <ligand>
        <name>S-adenosyl-L-methionine</name>
        <dbReference type="ChEBI" id="CHEBI:59789"/>
    </ligand>
</feature>
<organism evidence="2 3">
    <name type="scientific">Catenovulum adriaticum</name>
    <dbReference type="NCBI Taxonomy" id="2984846"/>
    <lineage>
        <taxon>Bacteria</taxon>
        <taxon>Pseudomonadati</taxon>
        <taxon>Pseudomonadota</taxon>
        <taxon>Gammaproteobacteria</taxon>
        <taxon>Alteromonadales</taxon>
        <taxon>Alteromonadaceae</taxon>
        <taxon>Catenovulum</taxon>
    </lineage>
</organism>
<evidence type="ECO:0000313" key="2">
    <source>
        <dbReference type="EMBL" id="WAJ69451.1"/>
    </source>
</evidence>
<reference evidence="2" key="1">
    <citation type="submission" date="2022-10" db="EMBL/GenBank/DDBJ databases">
        <title>Catenovulum adriacola sp. nov. isolated in the Harbour of Susak.</title>
        <authorList>
            <person name="Schoch T."/>
            <person name="Reich S.J."/>
            <person name="Stoeferle S."/>
            <person name="Flaiz M."/>
            <person name="Kazda M."/>
            <person name="Riedel C.U."/>
            <person name="Duerre P."/>
        </authorList>
    </citation>
    <scope>NUCLEOTIDE SEQUENCE</scope>
    <source>
        <strain evidence="2">TS8</strain>
    </source>
</reference>
<keyword evidence="3" id="KW-1185">Reference proteome</keyword>
<feature type="binding site" evidence="1">
    <location>
        <position position="118"/>
    </location>
    <ligand>
        <name>S-adenosyl-L-methionine</name>
        <dbReference type="ChEBI" id="CHEBI:59789"/>
    </ligand>
</feature>
<comment type="function">
    <text evidence="1">Specifically methylates the adenine in position 2030 of 23S rRNA.</text>
</comment>
<dbReference type="EC" id="2.1.1.266" evidence="1"/>
<keyword evidence="1" id="KW-0489">Methyltransferase</keyword>
<evidence type="ECO:0000313" key="3">
    <source>
        <dbReference type="Proteomes" id="UP001163726"/>
    </source>
</evidence>
<feature type="binding site" evidence="1">
    <location>
        <position position="100"/>
    </location>
    <ligand>
        <name>S-adenosyl-L-methionine</name>
        <dbReference type="ChEBI" id="CHEBI:59789"/>
    </ligand>
</feature>
<dbReference type="EMBL" id="CP109965">
    <property type="protein sequence ID" value="WAJ69451.1"/>
    <property type="molecule type" value="Genomic_DNA"/>
</dbReference>
<feature type="binding site" evidence="1">
    <location>
        <position position="19"/>
    </location>
    <ligand>
        <name>S-adenosyl-L-methionine</name>
        <dbReference type="ChEBI" id="CHEBI:59789"/>
    </ligand>
</feature>
<feature type="binding site" evidence="1">
    <location>
        <begin position="143"/>
        <end position="144"/>
    </location>
    <ligand>
        <name>S-adenosyl-L-methionine</name>
        <dbReference type="ChEBI" id="CHEBI:59789"/>
    </ligand>
</feature>
<dbReference type="RefSeq" id="WP_268073684.1">
    <property type="nucleotide sequence ID" value="NZ_CP109965.1"/>
</dbReference>
<dbReference type="Proteomes" id="UP001163726">
    <property type="component" value="Chromosome"/>
</dbReference>
<proteinExistence type="inferred from homology"/>
<comment type="catalytic activity">
    <reaction evidence="1">
        <text>adenosine(2030) in 23S rRNA + S-adenosyl-L-methionine = N(6)-methyladenosine(2030) in 23S rRNA + S-adenosyl-L-homocysteine + H(+)</text>
        <dbReference type="Rhea" id="RHEA:43736"/>
        <dbReference type="Rhea" id="RHEA-COMP:10668"/>
        <dbReference type="Rhea" id="RHEA-COMP:10669"/>
        <dbReference type="ChEBI" id="CHEBI:15378"/>
        <dbReference type="ChEBI" id="CHEBI:57856"/>
        <dbReference type="ChEBI" id="CHEBI:59789"/>
        <dbReference type="ChEBI" id="CHEBI:74411"/>
        <dbReference type="ChEBI" id="CHEBI:74449"/>
        <dbReference type="EC" id="2.1.1.266"/>
    </reaction>
</comment>
<feature type="active site" description="Proton acceptor" evidence="1">
    <location>
        <position position="164"/>
    </location>
</feature>
<feature type="binding site" evidence="1">
    <location>
        <position position="164"/>
    </location>
    <ligand>
        <name>S-adenosyl-L-methionine</name>
        <dbReference type="ChEBI" id="CHEBI:59789"/>
    </ligand>
</feature>
<comment type="subunit">
    <text evidence="1">Monomer.</text>
</comment>
<keyword evidence="1" id="KW-0698">rRNA processing</keyword>
<comment type="similarity">
    <text evidence="1">Belongs to the RlmJ family.</text>
</comment>
<dbReference type="PANTHER" id="PTHR37426">
    <property type="entry name" value="RIBOSOMAL RNA LARGE SUBUNIT METHYLTRANSFERASE J"/>
    <property type="match status" value="1"/>
</dbReference>
<dbReference type="HAMAP" id="MF_00934">
    <property type="entry name" value="23SrRNA_methyltr_J"/>
    <property type="match status" value="1"/>
</dbReference>
<sequence>MLSYRHSFHAGNHADVLKHLVQLLVIEKLKQKNKPFVYIDTHSGRGVYDLKSDDANKTSEYKAGIIKLLAEQKKAPEVILQYLDLVAPNNAGALTQYIGSPEIARLSLREIDKLVLMELHNNEIDLLKSNMRGDNRIAVHHRDGFEGLAACVPPKPARGLVLIDPAYEVKQDYDFVVKQLQKAYKKWPTGIYLVWYPVLATQRDHSQNLIRKLTNLGVSSLLQVELGVSEQQADFGMHASGMLVVNAPFQLDEKIKPALEWLTPLLAQDDKAYAKLEWLITPA</sequence>
<keyword evidence="1" id="KW-0694">RNA-binding</keyword>
<protein>
    <recommendedName>
        <fullName evidence="1">Ribosomal RNA large subunit methyltransferase J</fullName>
        <ecNumber evidence="1">2.1.1.266</ecNumber>
    </recommendedName>
    <alternativeName>
        <fullName evidence="1">23S rRNA (adenine(2030)-N6)-methyltransferase</fullName>
    </alternativeName>
    <alternativeName>
        <fullName evidence="1">23S rRNA m6A2030 methyltransferase</fullName>
    </alternativeName>
</protein>
<keyword evidence="1" id="KW-0949">S-adenosyl-L-methionine</keyword>
<evidence type="ECO:0000256" key="1">
    <source>
        <dbReference type="HAMAP-Rule" id="MF_00934"/>
    </source>
</evidence>
<dbReference type="Pfam" id="PF04378">
    <property type="entry name" value="RsmJ"/>
    <property type="match status" value="1"/>
</dbReference>
<dbReference type="Gene3D" id="3.40.50.150">
    <property type="entry name" value="Vaccinia Virus protein VP39"/>
    <property type="match status" value="1"/>
</dbReference>
<accession>A0ABY7ALA9</accession>
<feature type="site" description="Interaction with substrate rRNA" evidence="1">
    <location>
        <position position="4"/>
    </location>
</feature>
<dbReference type="PANTHER" id="PTHR37426:SF1">
    <property type="entry name" value="RIBOSOMAL RNA LARGE SUBUNIT METHYLTRANSFERASE J"/>
    <property type="match status" value="1"/>
</dbReference>
<gene>
    <name evidence="1 2" type="primary">rlmJ</name>
    <name evidence="2" type="ORF">OLW01_09710</name>
</gene>
<dbReference type="InterPro" id="IPR007473">
    <property type="entry name" value="RlmJ"/>
</dbReference>